<sequence length="92" mass="11060">MFRCVLVLALATCAFAGYLSYGGYSVAAPLELLLLHRPPCSSCFYPRLRPWSWLRLWSRIWPPPRLRLWTFRLWPRLRSWTRPSRLRRSLLK</sequence>
<accession>V5H0I9</accession>
<keyword evidence="1" id="KW-0732">Signal</keyword>
<evidence type="ECO:0000313" key="2">
    <source>
        <dbReference type="EMBL" id="JAB70354.1"/>
    </source>
</evidence>
<organism evidence="2">
    <name type="scientific">Ixodes ricinus</name>
    <name type="common">Common tick</name>
    <name type="synonym">Acarus ricinus</name>
    <dbReference type="NCBI Taxonomy" id="34613"/>
    <lineage>
        <taxon>Eukaryota</taxon>
        <taxon>Metazoa</taxon>
        <taxon>Ecdysozoa</taxon>
        <taxon>Arthropoda</taxon>
        <taxon>Chelicerata</taxon>
        <taxon>Arachnida</taxon>
        <taxon>Acari</taxon>
        <taxon>Parasitiformes</taxon>
        <taxon>Ixodida</taxon>
        <taxon>Ixodoidea</taxon>
        <taxon>Ixodidae</taxon>
        <taxon>Ixodinae</taxon>
        <taxon>Ixodes</taxon>
    </lineage>
</organism>
<dbReference type="AlphaFoldDB" id="V5H0I9"/>
<proteinExistence type="evidence at transcript level"/>
<feature type="signal peptide" evidence="1">
    <location>
        <begin position="1"/>
        <end position="16"/>
    </location>
</feature>
<reference evidence="2" key="1">
    <citation type="journal article" date="2015" name="Sci. Rep.">
        <title>Tissue- and time-dependent transcription in Ixodes ricinus salivary glands and midguts when blood feeding on the vertebrate host.</title>
        <authorList>
            <person name="Kotsyfakis M."/>
            <person name="Schwarz A."/>
            <person name="Erhart J."/>
            <person name="Ribeiro J.M."/>
        </authorList>
    </citation>
    <scope>NUCLEOTIDE SEQUENCE</scope>
    <source>
        <tissue evidence="2">Salivary gland and midgut</tissue>
    </source>
</reference>
<name>V5H0I9_IXORI</name>
<evidence type="ECO:0000256" key="1">
    <source>
        <dbReference type="SAM" id="SignalP"/>
    </source>
</evidence>
<protein>
    <submittedName>
        <fullName evidence="2">Putative secreted protein</fullName>
    </submittedName>
</protein>
<dbReference type="EMBL" id="GANP01014114">
    <property type="protein sequence ID" value="JAB70354.1"/>
    <property type="molecule type" value="mRNA"/>
</dbReference>
<feature type="chain" id="PRO_5004734103" evidence="1">
    <location>
        <begin position="17"/>
        <end position="92"/>
    </location>
</feature>